<dbReference type="PANTHER" id="PTHR43066">
    <property type="entry name" value="RHOMBOID-RELATED PROTEIN"/>
    <property type="match status" value="1"/>
</dbReference>
<feature type="compositionally biased region" description="Low complexity" evidence="5">
    <location>
        <begin position="255"/>
        <end position="272"/>
    </location>
</feature>
<comment type="subcellular location">
    <subcellularLocation>
        <location evidence="1">Membrane</location>
        <topology evidence="1">Multi-pass membrane protein</topology>
    </subcellularLocation>
</comment>
<dbReference type="Proteomes" id="UP000027586">
    <property type="component" value="Unassembled WGS sequence"/>
</dbReference>
<evidence type="ECO:0000256" key="2">
    <source>
        <dbReference type="ARBA" id="ARBA00022692"/>
    </source>
</evidence>
<evidence type="ECO:0000313" key="8">
    <source>
        <dbReference type="EMBL" id="CDH58868.1"/>
    </source>
</evidence>
<dbReference type="GO" id="GO:0016020">
    <property type="term" value="C:membrane"/>
    <property type="evidence" value="ECO:0007669"/>
    <property type="project" value="UniProtKB-SubCell"/>
</dbReference>
<accession>A0A068S933</accession>
<sequence>MQAVGPSGFYNVPVTKFLMLFIGSCSLLASILNYKQIFHLQLSPHITIHHQFWRLFTSHCAFTNSGELFFGLLLLYSMRVIERQFGSAKYAAFMFVTLLIATFLEIGALVSGARLGFRKIPGGPYAIIFSALYQYHRMIPVTYRFRIFGVTFNDKTFVFVPAIQMMLSQYFSTLVPAVCGLLVGALYRSDVGNIKQWRFPLFIRSWTSRLVESSLASGPIPRSSTTMPNETTGDATAINNLMTSAASGLRNRRQTSNNPPSSSSSTTSTTTTDRPSVEGVREYIDTFTGRSSNPDLEPPSEQHTSVLMTMFPDHPREVIIRAVTSSRNDLNRAVEIMLSTPAPNTGGAGNSSSSSSGR</sequence>
<gene>
    <name evidence="8" type="ORF">LCOR_09715.1</name>
</gene>
<evidence type="ECO:0000313" key="9">
    <source>
        <dbReference type="Proteomes" id="UP000027586"/>
    </source>
</evidence>
<dbReference type="EMBL" id="CBTN010000062">
    <property type="protein sequence ID" value="CDH58868.1"/>
    <property type="molecule type" value="Genomic_DNA"/>
</dbReference>
<dbReference type="OrthoDB" id="272778at2759"/>
<feature type="region of interest" description="Disordered" evidence="5">
    <location>
        <begin position="338"/>
        <end position="358"/>
    </location>
</feature>
<organism evidence="8 9">
    <name type="scientific">Lichtheimia corymbifera JMRC:FSU:9682</name>
    <dbReference type="NCBI Taxonomy" id="1263082"/>
    <lineage>
        <taxon>Eukaryota</taxon>
        <taxon>Fungi</taxon>
        <taxon>Fungi incertae sedis</taxon>
        <taxon>Mucoromycota</taxon>
        <taxon>Mucoromycotina</taxon>
        <taxon>Mucoromycetes</taxon>
        <taxon>Mucorales</taxon>
        <taxon>Lichtheimiaceae</taxon>
        <taxon>Lichtheimia</taxon>
    </lineage>
</organism>
<keyword evidence="4 6" id="KW-0472">Membrane</keyword>
<feature type="domain" description="CUE" evidence="7">
    <location>
        <begin position="301"/>
        <end position="336"/>
    </location>
</feature>
<keyword evidence="2 6" id="KW-0812">Transmembrane</keyword>
<evidence type="ECO:0000256" key="5">
    <source>
        <dbReference type="SAM" id="MobiDB-lite"/>
    </source>
</evidence>
<feature type="region of interest" description="Disordered" evidence="5">
    <location>
        <begin position="248"/>
        <end position="279"/>
    </location>
</feature>
<keyword evidence="3 6" id="KW-1133">Transmembrane helix</keyword>
<protein>
    <recommendedName>
        <fullName evidence="7">CUE domain-containing protein</fullName>
    </recommendedName>
</protein>
<name>A0A068S933_9FUNG</name>
<keyword evidence="9" id="KW-1185">Reference proteome</keyword>
<dbReference type="GO" id="GO:0004252">
    <property type="term" value="F:serine-type endopeptidase activity"/>
    <property type="evidence" value="ECO:0007669"/>
    <property type="project" value="TreeGrafter"/>
</dbReference>
<dbReference type="GO" id="GO:0043130">
    <property type="term" value="F:ubiquitin binding"/>
    <property type="evidence" value="ECO:0007669"/>
    <property type="project" value="InterPro"/>
</dbReference>
<comment type="caution">
    <text evidence="8">The sequence shown here is derived from an EMBL/GenBank/DDBJ whole genome shotgun (WGS) entry which is preliminary data.</text>
</comment>
<evidence type="ECO:0000256" key="3">
    <source>
        <dbReference type="ARBA" id="ARBA00022989"/>
    </source>
</evidence>
<dbReference type="InterPro" id="IPR003892">
    <property type="entry name" value="CUE"/>
</dbReference>
<feature type="transmembrane region" description="Helical" evidence="6">
    <location>
        <begin position="17"/>
        <end position="34"/>
    </location>
</feature>
<dbReference type="PANTHER" id="PTHR43066:SF21">
    <property type="entry name" value="UBIQUITIN-ASSOCIATED DOMAIN-CONTAINING PROTEIN 2"/>
    <property type="match status" value="1"/>
</dbReference>
<dbReference type="SUPFAM" id="SSF144091">
    <property type="entry name" value="Rhomboid-like"/>
    <property type="match status" value="1"/>
</dbReference>
<dbReference type="Pfam" id="PF02845">
    <property type="entry name" value="CUE"/>
    <property type="match status" value="1"/>
</dbReference>
<reference evidence="8" key="1">
    <citation type="submission" date="2013-08" db="EMBL/GenBank/DDBJ databases">
        <title>Gene expansion shapes genome architecture in the human pathogen Lichtheimia corymbifera: an evolutionary genomics analysis in the ancient terrestrial Mucorales (Mucoromycotina).</title>
        <authorList>
            <person name="Schwartze V.U."/>
            <person name="Winter S."/>
            <person name="Shelest E."/>
            <person name="Marcet-Houben M."/>
            <person name="Horn F."/>
            <person name="Wehner S."/>
            <person name="Hoffmann K."/>
            <person name="Riege K."/>
            <person name="Sammeth M."/>
            <person name="Nowrousian M."/>
            <person name="Valiante V."/>
            <person name="Linde J."/>
            <person name="Jacobsen I.D."/>
            <person name="Marz M."/>
            <person name="Brakhage A.A."/>
            <person name="Gabaldon T."/>
            <person name="Bocker S."/>
            <person name="Voigt K."/>
        </authorList>
    </citation>
    <scope>NUCLEOTIDE SEQUENCE [LARGE SCALE GENOMIC DNA]</scope>
    <source>
        <strain evidence="8">FSU 9682</strain>
    </source>
</reference>
<evidence type="ECO:0000259" key="7">
    <source>
        <dbReference type="Pfam" id="PF02845"/>
    </source>
</evidence>
<evidence type="ECO:0000256" key="6">
    <source>
        <dbReference type="SAM" id="Phobius"/>
    </source>
</evidence>
<dbReference type="InterPro" id="IPR009060">
    <property type="entry name" value="UBA-like_sf"/>
</dbReference>
<feature type="transmembrane region" description="Helical" evidence="6">
    <location>
        <begin position="55"/>
        <end position="78"/>
    </location>
</feature>
<dbReference type="AlphaFoldDB" id="A0A068S933"/>
<dbReference type="SUPFAM" id="SSF46934">
    <property type="entry name" value="UBA-like"/>
    <property type="match status" value="1"/>
</dbReference>
<feature type="transmembrane region" description="Helical" evidence="6">
    <location>
        <begin position="90"/>
        <end position="110"/>
    </location>
</feature>
<dbReference type="CDD" id="cd14279">
    <property type="entry name" value="CUE"/>
    <property type="match status" value="1"/>
</dbReference>
<dbReference type="InterPro" id="IPR035952">
    <property type="entry name" value="Rhomboid-like_sf"/>
</dbReference>
<dbReference type="Gene3D" id="1.20.1540.10">
    <property type="entry name" value="Rhomboid-like"/>
    <property type="match status" value="1"/>
</dbReference>
<dbReference type="STRING" id="1263082.A0A068S933"/>
<proteinExistence type="predicted"/>
<dbReference type="VEuPathDB" id="FungiDB:LCOR_09715.1"/>
<evidence type="ECO:0000256" key="4">
    <source>
        <dbReference type="ARBA" id="ARBA00023136"/>
    </source>
</evidence>
<feature type="transmembrane region" description="Helical" evidence="6">
    <location>
        <begin position="159"/>
        <end position="187"/>
    </location>
</feature>
<evidence type="ECO:0000256" key="1">
    <source>
        <dbReference type="ARBA" id="ARBA00004141"/>
    </source>
</evidence>